<feature type="active site" evidence="6">
    <location>
        <position position="170"/>
    </location>
</feature>
<dbReference type="CDD" id="cd06530">
    <property type="entry name" value="S26_SPase_I"/>
    <property type="match status" value="2"/>
</dbReference>
<protein>
    <recommendedName>
        <fullName evidence="4 7">Signal peptidase I</fullName>
        <ecNumber evidence="3 7">3.4.21.89</ecNumber>
    </recommendedName>
</protein>
<dbReference type="EMBL" id="VUOC01000002">
    <property type="protein sequence ID" value="KAA2243621.1"/>
    <property type="molecule type" value="Genomic_DNA"/>
</dbReference>
<evidence type="ECO:0000256" key="4">
    <source>
        <dbReference type="ARBA" id="ARBA00019232"/>
    </source>
</evidence>
<accession>A0A5B2VWD2</accession>
<dbReference type="Pfam" id="PF10502">
    <property type="entry name" value="Peptidase_S26"/>
    <property type="match status" value="2"/>
</dbReference>
<comment type="similarity">
    <text evidence="2 7">Belongs to the peptidase S26 family.</text>
</comment>
<feature type="domain" description="Peptidase S26" evidence="8">
    <location>
        <begin position="21"/>
        <end position="195"/>
    </location>
</feature>
<keyword evidence="5 7" id="KW-0378">Hydrolase</keyword>
<keyword evidence="7" id="KW-0812">Transmembrane</keyword>
<dbReference type="InterPro" id="IPR019533">
    <property type="entry name" value="Peptidase_S26"/>
</dbReference>
<dbReference type="GO" id="GO:0004252">
    <property type="term" value="F:serine-type endopeptidase activity"/>
    <property type="evidence" value="ECO:0007669"/>
    <property type="project" value="InterPro"/>
</dbReference>
<keyword evidence="7" id="KW-0472">Membrane</keyword>
<dbReference type="SUPFAM" id="SSF51306">
    <property type="entry name" value="LexA/Signal peptidase"/>
    <property type="match status" value="1"/>
</dbReference>
<feature type="domain" description="Peptidase S26" evidence="8">
    <location>
        <begin position="289"/>
        <end position="376"/>
    </location>
</feature>
<dbReference type="RefSeq" id="WP_149838496.1">
    <property type="nucleotide sequence ID" value="NZ_VUOC01000002.1"/>
</dbReference>
<dbReference type="Gene3D" id="2.10.109.10">
    <property type="entry name" value="Umud Fragment, subunit A"/>
    <property type="match status" value="2"/>
</dbReference>
<keyword evidence="10" id="KW-1185">Reference proteome</keyword>
<keyword evidence="7" id="KW-1133">Transmembrane helix</keyword>
<proteinExistence type="inferred from homology"/>
<dbReference type="InterPro" id="IPR036286">
    <property type="entry name" value="LexA/Signal_pep-like_sf"/>
</dbReference>
<dbReference type="GO" id="GO:0006465">
    <property type="term" value="P:signal peptide processing"/>
    <property type="evidence" value="ECO:0007669"/>
    <property type="project" value="InterPro"/>
</dbReference>
<dbReference type="PRINTS" id="PR00727">
    <property type="entry name" value="LEADERPTASE"/>
</dbReference>
<dbReference type="PROSITE" id="PS00761">
    <property type="entry name" value="SPASE_I_3"/>
    <property type="match status" value="1"/>
</dbReference>
<dbReference type="GO" id="GO:0016020">
    <property type="term" value="C:membrane"/>
    <property type="evidence" value="ECO:0007669"/>
    <property type="project" value="UniProtKB-SubCell"/>
</dbReference>
<comment type="catalytic activity">
    <reaction evidence="1 7">
        <text>Cleavage of hydrophobic, N-terminal signal or leader sequences from secreted and periplasmic proteins.</text>
        <dbReference type="EC" id="3.4.21.89"/>
    </reaction>
</comment>
<dbReference type="PANTHER" id="PTHR43390">
    <property type="entry name" value="SIGNAL PEPTIDASE I"/>
    <property type="match status" value="1"/>
</dbReference>
<dbReference type="EC" id="3.4.21.89" evidence="3 7"/>
<comment type="caution">
    <text evidence="9">The sequence shown here is derived from an EMBL/GenBank/DDBJ whole genome shotgun (WGS) entry which is preliminary data.</text>
</comment>
<dbReference type="PANTHER" id="PTHR43390:SF1">
    <property type="entry name" value="CHLOROPLAST PROCESSING PEPTIDASE"/>
    <property type="match status" value="1"/>
</dbReference>
<dbReference type="InterPro" id="IPR019758">
    <property type="entry name" value="Pept_S26A_signal_pept_1_CS"/>
</dbReference>
<evidence type="ECO:0000256" key="5">
    <source>
        <dbReference type="ARBA" id="ARBA00022801"/>
    </source>
</evidence>
<feature type="active site" evidence="6">
    <location>
        <position position="51"/>
    </location>
</feature>
<evidence type="ECO:0000256" key="7">
    <source>
        <dbReference type="RuleBase" id="RU362042"/>
    </source>
</evidence>
<comment type="subcellular location">
    <subcellularLocation>
        <location evidence="7">Membrane</location>
        <topology evidence="7">Single-pass type II membrane protein</topology>
    </subcellularLocation>
</comment>
<reference evidence="9 10" key="2">
    <citation type="submission" date="2019-09" db="EMBL/GenBank/DDBJ databases">
        <authorList>
            <person name="Jin C."/>
        </authorList>
    </citation>
    <scope>NUCLEOTIDE SEQUENCE [LARGE SCALE GENOMIC DNA]</scope>
    <source>
        <strain evidence="9 10">BN140078</strain>
    </source>
</reference>
<gene>
    <name evidence="9" type="primary">lepB</name>
    <name evidence="9" type="ORF">F0L74_14150</name>
</gene>
<evidence type="ECO:0000256" key="1">
    <source>
        <dbReference type="ARBA" id="ARBA00000677"/>
    </source>
</evidence>
<evidence type="ECO:0000313" key="9">
    <source>
        <dbReference type="EMBL" id="KAA2243621.1"/>
    </source>
</evidence>
<evidence type="ECO:0000259" key="8">
    <source>
        <dbReference type="Pfam" id="PF10502"/>
    </source>
</evidence>
<dbReference type="AlphaFoldDB" id="A0A5B2VWD2"/>
<evidence type="ECO:0000313" key="10">
    <source>
        <dbReference type="Proteomes" id="UP000324611"/>
    </source>
</evidence>
<name>A0A5B2VWD2_9BACT</name>
<organism evidence="9 10">
    <name type="scientific">Chitinophaga agrisoli</name>
    <dbReference type="NCBI Taxonomy" id="2607653"/>
    <lineage>
        <taxon>Bacteria</taxon>
        <taxon>Pseudomonadati</taxon>
        <taxon>Bacteroidota</taxon>
        <taxon>Chitinophagia</taxon>
        <taxon>Chitinophagales</taxon>
        <taxon>Chitinophagaceae</taxon>
        <taxon>Chitinophaga</taxon>
    </lineage>
</organism>
<evidence type="ECO:0000256" key="2">
    <source>
        <dbReference type="ARBA" id="ARBA00009370"/>
    </source>
</evidence>
<dbReference type="GO" id="GO:0009003">
    <property type="term" value="F:signal peptidase activity"/>
    <property type="evidence" value="ECO:0007669"/>
    <property type="project" value="UniProtKB-EC"/>
</dbReference>
<sequence>MKFPFRKKEAPENAVKRSKLREWLDAGVFAIIAATVIRTFIFEAYCIPSGSMERTLLVNDYLFVSKVSYGPRIPMTPLAIPLVHNKMPLTKYMPSYSTAVQWSYHRLPGFTHIKRNDIVVFNLPEGDTVALEIEERSNYYDLVRRRGREKIWENYQILARPVDKRENIIKRCVAVPGDTLRIRDGVLYINDEKAFIAPESEMPYWVQTADSTELNTDRMDELGLIDAPVTGERKGYFLYNLTPANVATFKSFPVVKNMELDIDKDTADIAVFPHDTAYYRWNEDNFGPLVIPKKGQTVAVNRNTIEIYRRIIQVYEDNKLEEKDGRYFINDKPADAYTFKMDYYWMMGDNRHNSTDSRYWGFVPEDHVVGKAWITWLSYGKDGLRWSRFFKSIK</sequence>
<keyword evidence="7" id="KW-0645">Protease</keyword>
<dbReference type="NCBIfam" id="TIGR02227">
    <property type="entry name" value="sigpep_I_bact"/>
    <property type="match status" value="2"/>
</dbReference>
<dbReference type="InterPro" id="IPR000223">
    <property type="entry name" value="Pept_S26A_signal_pept_1"/>
</dbReference>
<evidence type="ECO:0000256" key="6">
    <source>
        <dbReference type="PIRSR" id="PIRSR600223-1"/>
    </source>
</evidence>
<reference evidence="9 10" key="1">
    <citation type="submission" date="2019-09" db="EMBL/GenBank/DDBJ databases">
        <title>Chitinophaga ginsengihumi sp. nov., isolated from soil of ginseng rhizosphere.</title>
        <authorList>
            <person name="Lee J."/>
        </authorList>
    </citation>
    <scope>NUCLEOTIDE SEQUENCE [LARGE SCALE GENOMIC DNA]</scope>
    <source>
        <strain evidence="9 10">BN140078</strain>
    </source>
</reference>
<dbReference type="Proteomes" id="UP000324611">
    <property type="component" value="Unassembled WGS sequence"/>
</dbReference>
<feature type="transmembrane region" description="Helical" evidence="7">
    <location>
        <begin position="23"/>
        <end position="42"/>
    </location>
</feature>
<evidence type="ECO:0000256" key="3">
    <source>
        <dbReference type="ARBA" id="ARBA00013208"/>
    </source>
</evidence>